<feature type="repeat" description="Filamin" evidence="4">
    <location>
        <begin position="2131"/>
        <end position="2225"/>
    </location>
</feature>
<feature type="repeat" description="Filamin" evidence="4">
    <location>
        <begin position="362"/>
        <end position="460"/>
    </location>
</feature>
<dbReference type="GeneID" id="100905873"/>
<evidence type="ECO:0000256" key="2">
    <source>
        <dbReference type="ARBA" id="ARBA00022737"/>
    </source>
</evidence>
<dbReference type="SUPFAM" id="SSF47576">
    <property type="entry name" value="Calponin-homology domain, CH-domain"/>
    <property type="match status" value="1"/>
</dbReference>
<evidence type="ECO:0000313" key="7">
    <source>
        <dbReference type="RefSeq" id="XP_028967643.1"/>
    </source>
</evidence>
<dbReference type="CDD" id="cd21311">
    <property type="entry name" value="CH_dFLNA-like_rpt1"/>
    <property type="match status" value="1"/>
</dbReference>
<feature type="repeat" description="Filamin" evidence="4">
    <location>
        <begin position="1999"/>
        <end position="2090"/>
    </location>
</feature>
<dbReference type="FunFam" id="1.10.418.10:FF:000006">
    <property type="entry name" value="Filamin-B isoform A"/>
    <property type="match status" value="1"/>
</dbReference>
<dbReference type="FunFam" id="2.60.40.10:FF:000001">
    <property type="entry name" value="Filamin-C isoform b"/>
    <property type="match status" value="4"/>
</dbReference>
<dbReference type="KEGG" id="goe:100905873"/>
<dbReference type="Pfam" id="PF00307">
    <property type="entry name" value="CH"/>
    <property type="match status" value="2"/>
</dbReference>
<feature type="repeat" description="Filamin" evidence="4">
    <location>
        <begin position="1144"/>
        <end position="1238"/>
    </location>
</feature>
<feature type="repeat" description="Filamin" evidence="4">
    <location>
        <begin position="1527"/>
        <end position="1615"/>
    </location>
</feature>
<protein>
    <submittedName>
        <fullName evidence="7">Filamin-A</fullName>
    </submittedName>
</protein>
<dbReference type="InterPro" id="IPR001589">
    <property type="entry name" value="Actinin_actin-bd_CS"/>
</dbReference>
<dbReference type="SMART" id="SM00557">
    <property type="entry name" value="IG_FLMN"/>
    <property type="match status" value="20"/>
</dbReference>
<feature type="repeat" description="Filamin" evidence="4">
    <location>
        <begin position="1371"/>
        <end position="1437"/>
    </location>
</feature>
<dbReference type="Proteomes" id="UP000694867">
    <property type="component" value="Unplaced"/>
</dbReference>
<dbReference type="PROSITE" id="PS00020">
    <property type="entry name" value="ACTININ_2"/>
    <property type="match status" value="1"/>
</dbReference>
<dbReference type="FunFam" id="2.60.40.10:FF:000096">
    <property type="entry name" value="filamin-C isoform X2"/>
    <property type="match status" value="1"/>
</dbReference>
<feature type="repeat" description="Filamin" evidence="4">
    <location>
        <begin position="752"/>
        <end position="847"/>
    </location>
</feature>
<evidence type="ECO:0000256" key="4">
    <source>
        <dbReference type="PROSITE-ProRule" id="PRU00087"/>
    </source>
</evidence>
<feature type="repeat" description="Filamin" evidence="4">
    <location>
        <begin position="262"/>
        <end position="360"/>
    </location>
</feature>
<dbReference type="Gene3D" id="1.10.418.10">
    <property type="entry name" value="Calponin-like domain"/>
    <property type="match status" value="2"/>
</dbReference>
<dbReference type="InterPro" id="IPR013783">
    <property type="entry name" value="Ig-like_fold"/>
</dbReference>
<keyword evidence="2" id="KW-0677">Repeat</keyword>
<dbReference type="CTD" id="42066"/>
<feature type="repeat" description="Filamin" evidence="4">
    <location>
        <begin position="945"/>
        <end position="1037"/>
    </location>
</feature>
<dbReference type="InterPro" id="IPR036872">
    <property type="entry name" value="CH_dom_sf"/>
</dbReference>
<dbReference type="PANTHER" id="PTHR38537">
    <property type="entry name" value="JITTERBUG, ISOFORM N"/>
    <property type="match status" value="1"/>
</dbReference>
<evidence type="ECO:0000313" key="6">
    <source>
        <dbReference type="Proteomes" id="UP000694867"/>
    </source>
</evidence>
<dbReference type="InterPro" id="IPR014756">
    <property type="entry name" value="Ig_E-set"/>
</dbReference>
<dbReference type="SMART" id="SM00033">
    <property type="entry name" value="CH"/>
    <property type="match status" value="2"/>
</dbReference>
<feature type="repeat" description="Filamin" evidence="4">
    <location>
        <begin position="1709"/>
        <end position="1808"/>
    </location>
</feature>
<dbReference type="PROSITE" id="PS50021">
    <property type="entry name" value="CH"/>
    <property type="match status" value="2"/>
</dbReference>
<dbReference type="GO" id="GO:0030036">
    <property type="term" value="P:actin cytoskeleton organization"/>
    <property type="evidence" value="ECO:0007669"/>
    <property type="project" value="InterPro"/>
</dbReference>
<feature type="repeat" description="Filamin" evidence="4">
    <location>
        <begin position="1437"/>
        <end position="1529"/>
    </location>
</feature>
<dbReference type="PANTHER" id="PTHR38537:SF8">
    <property type="entry name" value="FILAMIN-A"/>
    <property type="match status" value="1"/>
</dbReference>
<keyword evidence="6" id="KW-1185">Reference proteome</keyword>
<feature type="domain" description="Calponin-homology (CH)" evidence="5">
    <location>
        <begin position="26"/>
        <end position="133"/>
    </location>
</feature>
<proteinExistence type="inferred from homology"/>
<dbReference type="Gene3D" id="2.60.40.10">
    <property type="entry name" value="Immunoglobulins"/>
    <property type="match status" value="20"/>
</dbReference>
<evidence type="ECO:0000259" key="5">
    <source>
        <dbReference type="PROSITE" id="PS50021"/>
    </source>
</evidence>
<dbReference type="SUPFAM" id="SSF81296">
    <property type="entry name" value="E set domains"/>
    <property type="match status" value="20"/>
</dbReference>
<feature type="repeat" description="Filamin" evidence="4">
    <location>
        <begin position="461"/>
        <end position="557"/>
    </location>
</feature>
<evidence type="ECO:0000256" key="1">
    <source>
        <dbReference type="ARBA" id="ARBA00009238"/>
    </source>
</evidence>
<feature type="domain" description="Calponin-homology (CH)" evidence="5">
    <location>
        <begin position="152"/>
        <end position="255"/>
    </location>
</feature>
<dbReference type="GO" id="GO:0051015">
    <property type="term" value="F:actin filament binding"/>
    <property type="evidence" value="ECO:0007669"/>
    <property type="project" value="InterPro"/>
</dbReference>
<dbReference type="InterPro" id="IPR001298">
    <property type="entry name" value="Filamin/ABP280_rpt"/>
</dbReference>
<feature type="repeat" description="Filamin" evidence="4">
    <location>
        <begin position="1618"/>
        <end position="1710"/>
    </location>
</feature>
<dbReference type="PROSITE" id="PS50194">
    <property type="entry name" value="FILAMIN_REPEAT"/>
    <property type="match status" value="20"/>
</dbReference>
<dbReference type="RefSeq" id="XP_028967643.1">
    <property type="nucleotide sequence ID" value="XM_029111810.1"/>
</dbReference>
<feature type="repeat" description="Filamin" evidence="4">
    <location>
        <begin position="557"/>
        <end position="648"/>
    </location>
</feature>
<feature type="repeat" description="Filamin" evidence="4">
    <location>
        <begin position="860"/>
        <end position="944"/>
    </location>
</feature>
<feature type="repeat" description="Filamin" evidence="4">
    <location>
        <begin position="1038"/>
        <end position="1143"/>
    </location>
</feature>
<feature type="repeat" description="Filamin" evidence="4">
    <location>
        <begin position="1239"/>
        <end position="1340"/>
    </location>
</feature>
<keyword evidence="3" id="KW-0009">Actin-binding</keyword>
<dbReference type="FunFam" id="2.60.40.10:FF:000140">
    <property type="entry name" value="FiLamiN (Actin binding protein) homolog"/>
    <property type="match status" value="1"/>
</dbReference>
<dbReference type="InterPro" id="IPR017868">
    <property type="entry name" value="Filamin/ABP280_repeat-like"/>
</dbReference>
<gene>
    <name evidence="7" type="primary">LOC100905873</name>
</gene>
<reference evidence="7" key="1">
    <citation type="submission" date="2025-08" db="UniProtKB">
        <authorList>
            <consortium name="RefSeq"/>
        </authorList>
    </citation>
    <scope>IDENTIFICATION</scope>
</reference>
<feature type="repeat" description="Filamin" evidence="4">
    <location>
        <begin position="1811"/>
        <end position="1903"/>
    </location>
</feature>
<dbReference type="InterPro" id="IPR044801">
    <property type="entry name" value="Filamin"/>
</dbReference>
<accession>A0AAJ7SF73</accession>
<comment type="similarity">
    <text evidence="1">Belongs to the filamin family.</text>
</comment>
<dbReference type="InterPro" id="IPR001715">
    <property type="entry name" value="CH_dom"/>
</dbReference>
<dbReference type="Pfam" id="PF00630">
    <property type="entry name" value="Filamin"/>
    <property type="match status" value="20"/>
</dbReference>
<feature type="repeat" description="Filamin" evidence="4">
    <location>
        <begin position="1905"/>
        <end position="1997"/>
    </location>
</feature>
<organism evidence="6 7">
    <name type="scientific">Galendromus occidentalis</name>
    <name type="common">western predatory mite</name>
    <dbReference type="NCBI Taxonomy" id="34638"/>
    <lineage>
        <taxon>Eukaryota</taxon>
        <taxon>Metazoa</taxon>
        <taxon>Ecdysozoa</taxon>
        <taxon>Arthropoda</taxon>
        <taxon>Chelicerata</taxon>
        <taxon>Arachnida</taxon>
        <taxon>Acari</taxon>
        <taxon>Parasitiformes</taxon>
        <taxon>Mesostigmata</taxon>
        <taxon>Gamasina</taxon>
        <taxon>Phytoseioidea</taxon>
        <taxon>Phytoseiidae</taxon>
        <taxon>Typhlodrominae</taxon>
        <taxon>Galendromus</taxon>
    </lineage>
</organism>
<sequence>MVLSKEQQKKDAEMKKNLDEDAVWKRIQQNTFLRWVNQHLTQVEKTIASLETDFADGIRFIALLEVLSGKKCPYKFSKRPTVRGQKLENVYVGLKFLTDDEGLKLVNIDSSDIVDCKLKLILGLIWTLILHYSISLPMWEGDDENLLEGKAKTPKDRLLKWIQSKIPDKSVKNFTKDWNDGTTLGALVDALAPGLCPNWQKWDPKDNVRNIKEAMDAAEKWLGVAPLIDPDNMANPKVDELSMMTYLSQFPNAKLKEAAPLKLETNPKKVRCFGPGIEPKGVTCGAPTTFTIETFGAGEGDLEAWVEDEKGNKTKVDIKLEDEGKKRWKASYTPKTQGAHKVFVKFAGQDVPKAPFAVNIEGTPGDPKKCVASGPGIEPKGRPAGKLTHFDVKTTGAGFGQVECVITDPEGKTSAVPMKLTKVADDLYKCEYCPVKPGPHTVQVLFAGKPIPKAPFKVNVGLPCNPRRVKASGRGLQKKGVRVGDVADFKVLTTDAGDGNVEVEVTDPDGKLLPVEIKQTKDDRYDVTYKPVKEGPHKVVVKYGGDEIPKAPYEVGVGPFKESKIVAYGPGLKGGVTEKPAKFTVDTNGETGSLSFTIEGPSKCSIQCEDLGDGSAGVTYTPSAPGDYVIHILCDGEDIPKSPYVATIEPEKEFDLTKVKAFGPGLSPGVQQDKQVEFTVDCKAATAKPESDPDVSVEIHNENYEPIPVTVKSNKNGTVTCSYKPKDDGKYTVCVNYNGCAIPDSPFKVDVTASADPLKVKVYGPGVEKGVKSSTPTKFFIDCKNAGSAKPKVKITNEDGDEVKVKMTDNKDGTFTCEYKAPTPGNHFVTVEQGGKPVPGSPIKVAVEPHMSTKDVVVSGLQPVIFTNAINEFQVDTSKLPKPDDHKIECTIVKPDGSRQLAKVESTGNGKFKVTHIPKEVGTCEYKVTVDGIPVPDSPFPVKVESGCDPSRVKVYGPGIEFGKVNEENKFTVETKGAGTGGLGLSIEGPTEAKMTCVDNRDGTCTVTYVPDTEGVYRIGVKFAGQDVPGSVFEVPAAKSLDVSKVTCSGPGLEEGKVRAGVPQNFTVDTKAAAGGGKLPVSATVTSSGYSADGTACPVEVTDIGDGKFSVDYIPPENEGAACKIEVRAAGKEVPKSPFNLKLKPKAEPNNIKMVGAPPKEVPCSIPQEFVIDTTDAGAGKLDIDVVSPNGEVRPAKTRMLPDGKTKVLFVCDTPGKNKIVTKYDDKEVKQCSFQVDAKKAGDHSKCIFDENSIPKAVAVGKDYEVKVDTRGAGEGRLTGSITKVGSKTKSVTDCSEVDTIVHKDGTQSVRFKVKEKGEYNFDLKFGGEKITKTTKIVTTQEVYEESTTTTSYRKETKTTKKFHGLQLTNLPTRHKNSADVDAFVKMPSGGIDRPVIVDNQDGTVSIRYDPREEGCHELHVKFNGEHIQGSPFKFNVDSISSGYVTAYGPGLVHGIANEPTQFHISTKGAASGGLNVAVEGPSKADINYHDNRDGTVTVTYLPAAPGDYKITIKFADEHIKGSPFTAKVTGEGRKRAQISVGHSSEVSLKVQEKDIKTLNAYIVAPNGLEEPCFLKQLPNGQLGISFTPRLTGDHQIHVRRQGQEITGSPFKISVLDCEIGDSTRVQTSGAGLIQGITQKANEFVINTKDAGYGGLSISMEGPSKADIKVKDNEDGTVKVNYVPSEPGYYILNVKFADHHVRGSPFTIKVDGEGSNVQRERIKKQREAAPISDVGQECKLIFKMPNSCALDMDAKVQGPGGDTNPACIRDSDDEAFEVAFVPKVAGVHTVTVRHKKFHIPGSPFQFTVGPLRDFGAHRVHAGGQGLERGIADEPCEFNIWTREAGAGALAVSVEGPSKAAIDFKDRKDGSCYISYKVTDPGEYRVGIKFNDQHIPDSPFKVYVMPPAGDAAQIELANVPDSIKVNTPVNLSLRMNGAKGTLDGEVVDPSGKKDDCFMCCLDADEWALRFLPKENGVHHIHIRCDGVHIPQSPFRVLVGTDDADPAAVNAHGPGLKEAIAGQKTDFIVDTTAAGIGKLKVQVDGPTKVSMDCTEIDEGYKVHYTPLAPGDYFIAVKYNGYHVCGSPFKVSVSGEATRTSAGGLVAANVAESSNVELDTVRKQGTAKADRLPAFKSDAKRATSKGLGLKKAVMGRANTFTVDCSNAGNNMLYCSVFGPKGPCDETFVKHMGRNMYNVTYQCKERGDHIIMVKWGDENIPGSPFKVIAA</sequence>
<name>A0AAJ7SF73_9ACAR</name>
<feature type="repeat" description="Filamin" evidence="4">
    <location>
        <begin position="651"/>
        <end position="751"/>
    </location>
</feature>
<evidence type="ECO:0000256" key="3">
    <source>
        <dbReference type="ARBA" id="ARBA00023203"/>
    </source>
</evidence>
<dbReference type="FunFam" id="2.60.40.10:FF:000007">
    <property type="entry name" value="Filamin-B isoform C"/>
    <property type="match status" value="2"/>
</dbReference>